<keyword evidence="4" id="KW-0804">Transcription</keyword>
<dbReference type="RefSeq" id="WP_380073996.1">
    <property type="nucleotide sequence ID" value="NZ_JBHRTO010000001.1"/>
</dbReference>
<dbReference type="Gene3D" id="3.40.190.290">
    <property type="match status" value="1"/>
</dbReference>
<dbReference type="Gene3D" id="1.10.10.10">
    <property type="entry name" value="Winged helix-like DNA-binding domain superfamily/Winged helix DNA-binding domain"/>
    <property type="match status" value="1"/>
</dbReference>
<dbReference type="PANTHER" id="PTHR30537">
    <property type="entry name" value="HTH-TYPE TRANSCRIPTIONAL REGULATOR"/>
    <property type="match status" value="1"/>
</dbReference>
<dbReference type="InterPro" id="IPR005119">
    <property type="entry name" value="LysR_subst-bd"/>
</dbReference>
<dbReference type="InterPro" id="IPR058163">
    <property type="entry name" value="LysR-type_TF_proteobact-type"/>
</dbReference>
<evidence type="ECO:0000256" key="3">
    <source>
        <dbReference type="ARBA" id="ARBA00023125"/>
    </source>
</evidence>
<evidence type="ECO:0000313" key="6">
    <source>
        <dbReference type="EMBL" id="MFC3181531.1"/>
    </source>
</evidence>
<keyword evidence="7" id="KW-1185">Reference proteome</keyword>
<dbReference type="Pfam" id="PF03466">
    <property type="entry name" value="LysR_substrate"/>
    <property type="match status" value="1"/>
</dbReference>
<evidence type="ECO:0000256" key="1">
    <source>
        <dbReference type="ARBA" id="ARBA00009437"/>
    </source>
</evidence>
<organism evidence="6 7">
    <name type="scientific">Cypionkella sinensis</name>
    <dbReference type="NCBI Taxonomy" id="1756043"/>
    <lineage>
        <taxon>Bacteria</taxon>
        <taxon>Pseudomonadati</taxon>
        <taxon>Pseudomonadota</taxon>
        <taxon>Alphaproteobacteria</taxon>
        <taxon>Rhodobacterales</taxon>
        <taxon>Paracoccaceae</taxon>
        <taxon>Cypionkella</taxon>
    </lineage>
</organism>
<sequence length="288" mass="31154">MGNLSAAGRKLGVPLTTISRKISDLENHLGARLLQRSNRSVTLTEAGQSYVVACQRILRDVAEAELAAAGQFTSARGELTLTAPVVFGRLHVLPVVTAFLQTYPEIDIKLTLADRLLHLQDDHVDVAIRIGTLPDSRLRAIRLGEVQRLVCASPAYLATNAALVAPDDLSQHRCISFSGLGQPDRWAFQIHGIEKSVQVQSRLSVNTAEAAIDAAVAGLGLTQVLSYQIAAPRNAGQLHTVLDTHAPPAIPVSMVYDAQGALPLKLRAFLDFGAPRIRESLRSRRWEA</sequence>
<reference evidence="7" key="1">
    <citation type="journal article" date="2019" name="Int. J. Syst. Evol. Microbiol.">
        <title>The Global Catalogue of Microorganisms (GCM) 10K type strain sequencing project: providing services to taxonomists for standard genome sequencing and annotation.</title>
        <authorList>
            <consortium name="The Broad Institute Genomics Platform"/>
            <consortium name="The Broad Institute Genome Sequencing Center for Infectious Disease"/>
            <person name="Wu L."/>
            <person name="Ma J."/>
        </authorList>
    </citation>
    <scope>NUCLEOTIDE SEQUENCE [LARGE SCALE GENOMIC DNA]</scope>
    <source>
        <strain evidence="7">KCTC 52039</strain>
    </source>
</reference>
<dbReference type="InterPro" id="IPR036390">
    <property type="entry name" value="WH_DNA-bd_sf"/>
</dbReference>
<dbReference type="Proteomes" id="UP001595547">
    <property type="component" value="Unassembled WGS sequence"/>
</dbReference>
<dbReference type="InterPro" id="IPR036388">
    <property type="entry name" value="WH-like_DNA-bd_sf"/>
</dbReference>
<evidence type="ECO:0000256" key="4">
    <source>
        <dbReference type="ARBA" id="ARBA00023163"/>
    </source>
</evidence>
<comment type="similarity">
    <text evidence="1">Belongs to the LysR transcriptional regulatory family.</text>
</comment>
<proteinExistence type="inferred from homology"/>
<comment type="caution">
    <text evidence="6">The sequence shown here is derived from an EMBL/GenBank/DDBJ whole genome shotgun (WGS) entry which is preliminary data.</text>
</comment>
<keyword evidence="2" id="KW-0805">Transcription regulation</keyword>
<dbReference type="EMBL" id="JBHRTO010000001">
    <property type="protein sequence ID" value="MFC3181531.1"/>
    <property type="molecule type" value="Genomic_DNA"/>
</dbReference>
<keyword evidence="3" id="KW-0238">DNA-binding</keyword>
<gene>
    <name evidence="6" type="ORF">ACFOGH_11065</name>
</gene>
<dbReference type="InterPro" id="IPR000847">
    <property type="entry name" value="LysR_HTH_N"/>
</dbReference>
<name>A0ABV7IYF4_9RHOB</name>
<dbReference type="PROSITE" id="PS50931">
    <property type="entry name" value="HTH_LYSR"/>
    <property type="match status" value="1"/>
</dbReference>
<evidence type="ECO:0000313" key="7">
    <source>
        <dbReference type="Proteomes" id="UP001595547"/>
    </source>
</evidence>
<dbReference type="SUPFAM" id="SSF53850">
    <property type="entry name" value="Periplasmic binding protein-like II"/>
    <property type="match status" value="1"/>
</dbReference>
<dbReference type="SUPFAM" id="SSF46785">
    <property type="entry name" value="Winged helix' DNA-binding domain"/>
    <property type="match status" value="1"/>
</dbReference>
<evidence type="ECO:0000259" key="5">
    <source>
        <dbReference type="PROSITE" id="PS50931"/>
    </source>
</evidence>
<feature type="domain" description="HTH lysR-type" evidence="5">
    <location>
        <begin position="1"/>
        <end position="44"/>
    </location>
</feature>
<dbReference type="PANTHER" id="PTHR30537:SF5">
    <property type="entry name" value="HTH-TYPE TRANSCRIPTIONAL ACTIVATOR TTDR-RELATED"/>
    <property type="match status" value="1"/>
</dbReference>
<dbReference type="CDD" id="cd08471">
    <property type="entry name" value="PBP2_CrgA_like_2"/>
    <property type="match status" value="1"/>
</dbReference>
<accession>A0ABV7IYF4</accession>
<dbReference type="Pfam" id="PF00126">
    <property type="entry name" value="HTH_1"/>
    <property type="match status" value="1"/>
</dbReference>
<protein>
    <submittedName>
        <fullName evidence="6">LysR substrate-binding domain-containing protein</fullName>
    </submittedName>
</protein>
<evidence type="ECO:0000256" key="2">
    <source>
        <dbReference type="ARBA" id="ARBA00023015"/>
    </source>
</evidence>